<dbReference type="Gene3D" id="3.40.109.10">
    <property type="entry name" value="NADH Oxidase"/>
    <property type="match status" value="1"/>
</dbReference>
<reference evidence="1" key="1">
    <citation type="submission" date="2021-04" db="EMBL/GenBank/DDBJ databases">
        <authorList>
            <person name="Yoon J."/>
        </authorList>
    </citation>
    <scope>NUCLEOTIDE SEQUENCE</scope>
    <source>
        <strain evidence="1">KMU-90</strain>
    </source>
</reference>
<dbReference type="Proteomes" id="UP000681356">
    <property type="component" value="Unassembled WGS sequence"/>
</dbReference>
<dbReference type="RefSeq" id="WP_212537433.1">
    <property type="nucleotide sequence ID" value="NZ_JAGTUU010000006.1"/>
</dbReference>
<evidence type="ECO:0000313" key="2">
    <source>
        <dbReference type="Proteomes" id="UP000681356"/>
    </source>
</evidence>
<dbReference type="EMBL" id="JAGTUU010000006">
    <property type="protein sequence ID" value="MBS0125465.1"/>
    <property type="molecule type" value="Genomic_DNA"/>
</dbReference>
<dbReference type="AlphaFoldDB" id="A0A8J7WD97"/>
<sequence>MRPHTGKKIVDLLRIGVAEVNPMQVWAGHTRVAASASRLRLNRATTARGLSLHPVSRALRERLAMAGPDAPGGGTVQILGRLGYGPDVDPTPCWRLDDELI</sequence>
<organism evidence="1 2">
    <name type="scientific">Thetidibacter halocola</name>
    <dbReference type="NCBI Taxonomy" id="2827239"/>
    <lineage>
        <taxon>Bacteria</taxon>
        <taxon>Pseudomonadati</taxon>
        <taxon>Pseudomonadota</taxon>
        <taxon>Alphaproteobacteria</taxon>
        <taxon>Rhodobacterales</taxon>
        <taxon>Roseobacteraceae</taxon>
        <taxon>Thetidibacter</taxon>
    </lineage>
</organism>
<gene>
    <name evidence="1" type="ORF">KB874_15360</name>
</gene>
<accession>A0A8J7WD97</accession>
<dbReference type="GO" id="GO:0016491">
    <property type="term" value="F:oxidoreductase activity"/>
    <property type="evidence" value="ECO:0007669"/>
    <property type="project" value="InterPro"/>
</dbReference>
<comment type="caution">
    <text evidence="1">The sequence shown here is derived from an EMBL/GenBank/DDBJ whole genome shotgun (WGS) entry which is preliminary data.</text>
</comment>
<protein>
    <submittedName>
        <fullName evidence="1">Uncharacterized protein</fullName>
    </submittedName>
</protein>
<name>A0A8J7WD97_9RHOB</name>
<keyword evidence="2" id="KW-1185">Reference proteome</keyword>
<proteinExistence type="predicted"/>
<dbReference type="InterPro" id="IPR000415">
    <property type="entry name" value="Nitroreductase-like"/>
</dbReference>
<evidence type="ECO:0000313" key="1">
    <source>
        <dbReference type="EMBL" id="MBS0125465.1"/>
    </source>
</evidence>